<dbReference type="RefSeq" id="WP_012276436.1">
    <property type="nucleotide sequence ID" value="NC_010334.1"/>
</dbReference>
<evidence type="ECO:0008006" key="3">
    <source>
        <dbReference type="Google" id="ProtNLM"/>
    </source>
</evidence>
<gene>
    <name evidence="1" type="ordered locus">Shal_1327</name>
</gene>
<protein>
    <recommendedName>
        <fullName evidence="3">Phage virion morphogenesis protein</fullName>
    </recommendedName>
</protein>
<dbReference type="Proteomes" id="UP000001317">
    <property type="component" value="Chromosome"/>
</dbReference>
<keyword evidence="2" id="KW-1185">Reference proteome</keyword>
<dbReference type="EMBL" id="CP000931">
    <property type="protein sequence ID" value="ABZ75895.1"/>
    <property type="molecule type" value="Genomic_DNA"/>
</dbReference>
<dbReference type="OrthoDB" id="5864577at2"/>
<dbReference type="STRING" id="458817.Shal_1327"/>
<evidence type="ECO:0000313" key="1">
    <source>
        <dbReference type="EMBL" id="ABZ75895.1"/>
    </source>
</evidence>
<sequence>MSLVITPNKKQALSLKQQLLLISLPEKKRNLILGTLGRYERKLARERIRKQEDIDGKSFAPRKKNSESKSLKRLAKGLKPYVTGGNRLELKHKNKLTGRIAAFHQEGATEKMGAARMKRIHGKPDYDAPITRGQAKALVKLGAKARKSKGKGYRKATIKELVASMTVGQAEMALEALRNKKPKQNWSIPVKARSFLGDSTENVQRQLAIIIDKVNQR</sequence>
<dbReference type="eggNOG" id="ENOG5032RJF">
    <property type="taxonomic scope" value="Bacteria"/>
</dbReference>
<dbReference type="KEGG" id="shl:Shal_1327"/>
<name>B0TKU3_SHEHH</name>
<dbReference type="HOGENOM" id="CLU_102102_1_0_6"/>
<accession>B0TKU3</accession>
<reference evidence="1" key="1">
    <citation type="submission" date="2008-01" db="EMBL/GenBank/DDBJ databases">
        <title>Complete sequence of Shewanella halifaxensis HAW-EB4.</title>
        <authorList>
            <consortium name="US DOE Joint Genome Institute"/>
            <person name="Copeland A."/>
            <person name="Lucas S."/>
            <person name="Lapidus A."/>
            <person name="Glavina del Rio T."/>
            <person name="Dalin E."/>
            <person name="Tice H."/>
            <person name="Bruce D."/>
            <person name="Goodwin L."/>
            <person name="Pitluck S."/>
            <person name="Sims D."/>
            <person name="Brettin T."/>
            <person name="Detter J.C."/>
            <person name="Han C."/>
            <person name="Kuske C.R."/>
            <person name="Schmutz J."/>
            <person name="Larimer F."/>
            <person name="Land M."/>
            <person name="Hauser L."/>
            <person name="Kyrpides N."/>
            <person name="Kim E."/>
            <person name="Zhao J.-S."/>
            <person name="Richardson P."/>
        </authorList>
    </citation>
    <scope>NUCLEOTIDE SEQUENCE [LARGE SCALE GENOMIC DNA]</scope>
    <source>
        <strain evidence="1">HAW-EB4</strain>
    </source>
</reference>
<evidence type="ECO:0000313" key="2">
    <source>
        <dbReference type="Proteomes" id="UP000001317"/>
    </source>
</evidence>
<organism evidence="1 2">
    <name type="scientific">Shewanella halifaxensis (strain HAW-EB4)</name>
    <dbReference type="NCBI Taxonomy" id="458817"/>
    <lineage>
        <taxon>Bacteria</taxon>
        <taxon>Pseudomonadati</taxon>
        <taxon>Pseudomonadota</taxon>
        <taxon>Gammaproteobacteria</taxon>
        <taxon>Alteromonadales</taxon>
        <taxon>Shewanellaceae</taxon>
        <taxon>Shewanella</taxon>
    </lineage>
</organism>
<proteinExistence type="predicted"/>
<dbReference type="AlphaFoldDB" id="B0TKU3"/>